<gene>
    <name evidence="1" type="ORF">NIES1031_01465</name>
</gene>
<name>A0A1U7I0C9_9CHRO</name>
<evidence type="ECO:0000313" key="2">
    <source>
        <dbReference type="Proteomes" id="UP000185984"/>
    </source>
</evidence>
<dbReference type="AlphaFoldDB" id="A0A1U7I0C9"/>
<sequence>MHKAGIDVTNIPIASADDSFSRKEIIETVNLKAKKWYKLEKSQKTVFIGDGIWDVKVAS</sequence>
<accession>A0A1U7I0C9</accession>
<proteinExistence type="predicted"/>
<protein>
    <submittedName>
        <fullName evidence="1">Uncharacterized protein</fullName>
    </submittedName>
</protein>
<dbReference type="EMBL" id="MRCC01000001">
    <property type="protein sequence ID" value="OKH29280.1"/>
    <property type="molecule type" value="Genomic_DNA"/>
</dbReference>
<dbReference type="RefSeq" id="WP_073547758.1">
    <property type="nucleotide sequence ID" value="NZ_CAWMVK010000001.1"/>
</dbReference>
<keyword evidence="2" id="KW-1185">Reference proteome</keyword>
<dbReference type="Proteomes" id="UP000185984">
    <property type="component" value="Unassembled WGS sequence"/>
</dbReference>
<organism evidence="1 2">
    <name type="scientific">Chroogloeocystis siderophila 5.2 s.c.1</name>
    <dbReference type="NCBI Taxonomy" id="247279"/>
    <lineage>
        <taxon>Bacteria</taxon>
        <taxon>Bacillati</taxon>
        <taxon>Cyanobacteriota</taxon>
        <taxon>Cyanophyceae</taxon>
        <taxon>Oscillatoriophycideae</taxon>
        <taxon>Chroococcales</taxon>
        <taxon>Chroococcaceae</taxon>
        <taxon>Chroogloeocystis</taxon>
    </lineage>
</organism>
<dbReference type="OrthoDB" id="9792518at2"/>
<comment type="caution">
    <text evidence="1">The sequence shown here is derived from an EMBL/GenBank/DDBJ whole genome shotgun (WGS) entry which is preliminary data.</text>
</comment>
<evidence type="ECO:0000313" key="1">
    <source>
        <dbReference type="EMBL" id="OKH29280.1"/>
    </source>
</evidence>
<reference evidence="1 2" key="1">
    <citation type="submission" date="2016-11" db="EMBL/GenBank/DDBJ databases">
        <title>Draft Genome Sequences of Nine Cyanobacterial Strains from Diverse Habitats.</title>
        <authorList>
            <person name="Zhu T."/>
            <person name="Hou S."/>
            <person name="Lu X."/>
            <person name="Hess W.R."/>
        </authorList>
    </citation>
    <scope>NUCLEOTIDE SEQUENCE [LARGE SCALE GENOMIC DNA]</scope>
    <source>
        <strain evidence="1 2">5.2 s.c.1</strain>
    </source>
</reference>